<evidence type="ECO:0000313" key="9">
    <source>
        <dbReference type="Proteomes" id="UP000664144"/>
    </source>
</evidence>
<evidence type="ECO:0000256" key="5">
    <source>
        <dbReference type="ARBA" id="ARBA00023237"/>
    </source>
</evidence>
<comment type="similarity">
    <text evidence="2">Belongs to the SusD family.</text>
</comment>
<dbReference type="CDD" id="cd08977">
    <property type="entry name" value="SusD"/>
    <property type="match status" value="1"/>
</dbReference>
<evidence type="ECO:0000259" key="6">
    <source>
        <dbReference type="Pfam" id="PF07980"/>
    </source>
</evidence>
<dbReference type="Proteomes" id="UP000664144">
    <property type="component" value="Unassembled WGS sequence"/>
</dbReference>
<dbReference type="InterPro" id="IPR033985">
    <property type="entry name" value="SusD-like_N"/>
</dbReference>
<dbReference type="InterPro" id="IPR011990">
    <property type="entry name" value="TPR-like_helical_dom_sf"/>
</dbReference>
<accession>A0A939EZ37</accession>
<dbReference type="EMBL" id="JAFLQZ010000009">
    <property type="protein sequence ID" value="MBO0359195.1"/>
    <property type="molecule type" value="Genomic_DNA"/>
</dbReference>
<evidence type="ECO:0000256" key="1">
    <source>
        <dbReference type="ARBA" id="ARBA00004442"/>
    </source>
</evidence>
<sequence length="579" mass="64521">MKKLFPYLLVALAASSCKDSDDFLEPKTNALTEETVFADSIRTMGFLSRIYSSSGYSFDKGRWSSHGNSEQATDDAEYAYSGAFQTAVTLYNGSLSALSGQANGLIADIWNIPYTNIRRTNLFLEKLPTTPLSARTQQRVAAEARFLRAWYYHHLLINYGGVPLIGDKVFEITDFPDYPRSSYADCVDYVVSELDAVAAILPTVAGYSEQDYGRATRGAALALKARVLLYAASPLFNGGAETTDPALAAIISYPTTSTTHWQRAADAALAVINSRQYSLYTDNTRPGNGFYQVFLRRVNPEYIFAVNRGANKDFEVFYLPSSRSGQANSMPTQNLVDAFPMKNGKAITDPTSGYDPRNPYLNRDPRFGYSIIFNTARYFLQSSGQQAEVLTYDGAPTDGFTAAGQRTGYYSRKMCDETLAANSPGNTERGWPLLRYAEVLLGYAEAINETGQTTLAYDKLKELRSRAGIDAGTDGMYGLTPNMTVAQMRAVIQNERRVELANEDHRWNDIRRWKIAVAVNNGFNKRMQITRGGTSPNFTYTYTITNSVRQHVFQPKQYLMPITDSEIRKMPSMLQNPGY</sequence>
<keyword evidence="5" id="KW-0998">Cell outer membrane</keyword>
<comment type="caution">
    <text evidence="8">The sequence shown here is derived from an EMBL/GenBank/DDBJ whole genome shotgun (WGS) entry which is preliminary data.</text>
</comment>
<keyword evidence="3" id="KW-0732">Signal</keyword>
<proteinExistence type="inferred from homology"/>
<protein>
    <submittedName>
        <fullName evidence="8">RagB/SusD family nutrient uptake outer membrane protein</fullName>
    </submittedName>
</protein>
<reference evidence="8" key="1">
    <citation type="submission" date="2021-03" db="EMBL/GenBank/DDBJ databases">
        <authorList>
            <person name="Kim M.K."/>
        </authorList>
    </citation>
    <scope>NUCLEOTIDE SEQUENCE</scope>
    <source>
        <strain evidence="8">BT186</strain>
    </source>
</reference>
<dbReference type="Pfam" id="PF07980">
    <property type="entry name" value="SusD_RagB"/>
    <property type="match status" value="1"/>
</dbReference>
<feature type="domain" description="SusD-like N-terminal" evidence="7">
    <location>
        <begin position="103"/>
        <end position="229"/>
    </location>
</feature>
<feature type="domain" description="RagB/SusD" evidence="6">
    <location>
        <begin position="318"/>
        <end position="579"/>
    </location>
</feature>
<organism evidence="8 9">
    <name type="scientific">Hymenobacter telluris</name>
    <dbReference type="NCBI Taxonomy" id="2816474"/>
    <lineage>
        <taxon>Bacteria</taxon>
        <taxon>Pseudomonadati</taxon>
        <taxon>Bacteroidota</taxon>
        <taxon>Cytophagia</taxon>
        <taxon>Cytophagales</taxon>
        <taxon>Hymenobacteraceae</taxon>
        <taxon>Hymenobacter</taxon>
    </lineage>
</organism>
<evidence type="ECO:0000259" key="7">
    <source>
        <dbReference type="Pfam" id="PF14322"/>
    </source>
</evidence>
<dbReference type="Pfam" id="PF14322">
    <property type="entry name" value="SusD-like_3"/>
    <property type="match status" value="1"/>
</dbReference>
<dbReference type="PROSITE" id="PS51257">
    <property type="entry name" value="PROKAR_LIPOPROTEIN"/>
    <property type="match status" value="1"/>
</dbReference>
<evidence type="ECO:0000256" key="4">
    <source>
        <dbReference type="ARBA" id="ARBA00023136"/>
    </source>
</evidence>
<dbReference type="Gene3D" id="1.25.40.390">
    <property type="match status" value="1"/>
</dbReference>
<evidence type="ECO:0000313" key="8">
    <source>
        <dbReference type="EMBL" id="MBO0359195.1"/>
    </source>
</evidence>
<dbReference type="InterPro" id="IPR012944">
    <property type="entry name" value="SusD_RagB_dom"/>
</dbReference>
<comment type="subcellular location">
    <subcellularLocation>
        <location evidence="1">Cell outer membrane</location>
    </subcellularLocation>
</comment>
<dbReference type="SUPFAM" id="SSF48452">
    <property type="entry name" value="TPR-like"/>
    <property type="match status" value="1"/>
</dbReference>
<keyword evidence="9" id="KW-1185">Reference proteome</keyword>
<gene>
    <name evidence="8" type="ORF">J0X19_14635</name>
</gene>
<evidence type="ECO:0000256" key="2">
    <source>
        <dbReference type="ARBA" id="ARBA00006275"/>
    </source>
</evidence>
<keyword evidence="4" id="KW-0472">Membrane</keyword>
<dbReference type="GO" id="GO:0009279">
    <property type="term" value="C:cell outer membrane"/>
    <property type="evidence" value="ECO:0007669"/>
    <property type="project" value="UniProtKB-SubCell"/>
</dbReference>
<name>A0A939EZ37_9BACT</name>
<dbReference type="RefSeq" id="WP_206985115.1">
    <property type="nucleotide sequence ID" value="NZ_JAFLQZ010000009.1"/>
</dbReference>
<evidence type="ECO:0000256" key="3">
    <source>
        <dbReference type="ARBA" id="ARBA00022729"/>
    </source>
</evidence>
<dbReference type="AlphaFoldDB" id="A0A939EZ37"/>